<feature type="domain" description="5'-Nucleotidase C-terminal" evidence="1">
    <location>
        <begin position="79"/>
        <end position="214"/>
    </location>
</feature>
<dbReference type="EC" id="3.1.3.5" evidence="2"/>
<dbReference type="SUPFAM" id="SSF55816">
    <property type="entry name" value="5'-nucleotidase (syn. UDP-sugar hydrolase), C-terminal domain"/>
    <property type="match status" value="1"/>
</dbReference>
<dbReference type="EMBL" id="JAWHTF010000010">
    <property type="protein sequence ID" value="MDU8887312.1"/>
    <property type="molecule type" value="Genomic_DNA"/>
</dbReference>
<evidence type="ECO:0000313" key="2">
    <source>
        <dbReference type="EMBL" id="MDU8887312.1"/>
    </source>
</evidence>
<dbReference type="Pfam" id="PF02872">
    <property type="entry name" value="5_nucleotid_C"/>
    <property type="match status" value="1"/>
</dbReference>
<gene>
    <name evidence="2" type="ORF">RXV94_14165</name>
</gene>
<reference evidence="2 3" key="1">
    <citation type="submission" date="2023-10" db="EMBL/GenBank/DDBJ databases">
        <title>Marimonas sp. nov. isolated from tidal mud flat.</title>
        <authorList>
            <person name="Jaincy N.J."/>
            <person name="Srinivasan S."/>
            <person name="Lee S.-S."/>
        </authorList>
    </citation>
    <scope>NUCLEOTIDE SEQUENCE [LARGE SCALE GENOMIC DNA]</scope>
    <source>
        <strain evidence="2 3">MJ-SS3</strain>
    </source>
</reference>
<dbReference type="InterPro" id="IPR008334">
    <property type="entry name" value="5'-Nucleotdase_C"/>
</dbReference>
<dbReference type="Gene3D" id="3.90.780.10">
    <property type="entry name" value="5'-Nucleotidase, C-terminal domain"/>
    <property type="match status" value="1"/>
</dbReference>
<dbReference type="InterPro" id="IPR006179">
    <property type="entry name" value="5_nucleotidase/apyrase"/>
</dbReference>
<protein>
    <submittedName>
        <fullName evidence="2">5'-nucleotidase</fullName>
        <ecNumber evidence="2">3.1.3.5</ecNumber>
    </submittedName>
</protein>
<dbReference type="PANTHER" id="PTHR11575">
    <property type="entry name" value="5'-NUCLEOTIDASE-RELATED"/>
    <property type="match status" value="1"/>
</dbReference>
<dbReference type="GO" id="GO:0008253">
    <property type="term" value="F:5'-nucleotidase activity"/>
    <property type="evidence" value="ECO:0007669"/>
    <property type="project" value="UniProtKB-EC"/>
</dbReference>
<accession>A0ABU3UA79</accession>
<dbReference type="PROSITE" id="PS51257">
    <property type="entry name" value="PROKAR_LIPOPROTEIN"/>
    <property type="match status" value="1"/>
</dbReference>
<name>A0ABU3UA79_9FLAO</name>
<proteinExistence type="predicted"/>
<dbReference type="Proteomes" id="UP001268651">
    <property type="component" value="Unassembled WGS sequence"/>
</dbReference>
<dbReference type="InterPro" id="IPR036907">
    <property type="entry name" value="5'-Nucleotdase_C_sf"/>
</dbReference>
<sequence>MKINVFFIFFFVLTIFSCKKEHYNLIKIEGKQIEITDTLDSNTEIHAYVKPFKERVESDLDNVLSYAVHTYSKRDGEFNTAIGNFMADAVYEQANPVFKSRTGKDIDMVILNHGSIRSILSKGNITTRTAYEIMPFENSIVVVELKGINVNALIDYLTKAKRAHPISKLKLTIDKDFDVIEALINGKEIDTSNTYYVATNDYLYSGGDNMSFFKPNDSLYDLNYKIRNALIDYFKKTDTIKPVIDDRFIQIK</sequence>
<dbReference type="RefSeq" id="WP_316663534.1">
    <property type="nucleotide sequence ID" value="NZ_JAWHTF010000010.1"/>
</dbReference>
<evidence type="ECO:0000259" key="1">
    <source>
        <dbReference type="Pfam" id="PF02872"/>
    </source>
</evidence>
<evidence type="ECO:0000313" key="3">
    <source>
        <dbReference type="Proteomes" id="UP001268651"/>
    </source>
</evidence>
<dbReference type="PRINTS" id="PR01607">
    <property type="entry name" value="APYRASEFAMLY"/>
</dbReference>
<organism evidence="2 3">
    <name type="scientific">Gilvirhabdus luticola</name>
    <dbReference type="NCBI Taxonomy" id="3079858"/>
    <lineage>
        <taxon>Bacteria</taxon>
        <taxon>Pseudomonadati</taxon>
        <taxon>Bacteroidota</taxon>
        <taxon>Flavobacteriia</taxon>
        <taxon>Flavobacteriales</taxon>
        <taxon>Flavobacteriaceae</taxon>
        <taxon>Gilvirhabdus</taxon>
    </lineage>
</organism>
<keyword evidence="3" id="KW-1185">Reference proteome</keyword>
<keyword evidence="2" id="KW-0378">Hydrolase</keyword>
<dbReference type="PANTHER" id="PTHR11575:SF24">
    <property type="entry name" value="5'-NUCLEOTIDASE"/>
    <property type="match status" value="1"/>
</dbReference>
<comment type="caution">
    <text evidence="2">The sequence shown here is derived from an EMBL/GenBank/DDBJ whole genome shotgun (WGS) entry which is preliminary data.</text>
</comment>